<dbReference type="EMBL" id="JAAUVV010000002">
    <property type="protein sequence ID" value="NJJ03057.1"/>
    <property type="molecule type" value="Genomic_DNA"/>
</dbReference>
<evidence type="ECO:0000313" key="2">
    <source>
        <dbReference type="EMBL" id="NJJ03057.1"/>
    </source>
</evidence>
<protein>
    <recommendedName>
        <fullName evidence="4">Alpha helical Porin B</fullName>
    </recommendedName>
</protein>
<name>A0AAP6XKV7_9CORY</name>
<dbReference type="RefSeq" id="WP_167615631.1">
    <property type="nucleotide sequence ID" value="NZ_JAAUVV010000002.1"/>
</dbReference>
<dbReference type="InterPro" id="IPR041910">
    <property type="entry name" value="Alpha_h_PorB/PorC"/>
</dbReference>
<sequence length="140" mass="14398">MRRITAALAAGLVAVTGFAGTATPAKAQTLELVRLLNGNIATANCDSLRTGLTATRMVNKDTTRSQLVMNLNTAVGNDAALRLVSASTVGAVADRALECGIVKPDPVTPLDQLFAGSSQMSSQAGLPDIRTLIPALPAIR</sequence>
<comment type="caution">
    <text evidence="2">The sequence shown here is derived from an EMBL/GenBank/DDBJ whole genome shotgun (WGS) entry which is preliminary data.</text>
</comment>
<dbReference type="AlphaFoldDB" id="A0AAP6XKV7"/>
<dbReference type="Pfam" id="PF11565">
    <property type="entry name" value="PorB"/>
    <property type="match status" value="1"/>
</dbReference>
<dbReference type="Gene3D" id="1.10.10.1280">
    <property type="entry name" value="Alpha-helical porin B/porin C"/>
    <property type="match status" value="1"/>
</dbReference>
<organism evidence="2 3">
    <name type="scientific">Corynebacterium coyleae</name>
    <dbReference type="NCBI Taxonomy" id="53374"/>
    <lineage>
        <taxon>Bacteria</taxon>
        <taxon>Bacillati</taxon>
        <taxon>Actinomycetota</taxon>
        <taxon>Actinomycetes</taxon>
        <taxon>Mycobacteriales</taxon>
        <taxon>Corynebacteriaceae</taxon>
        <taxon>Corynebacterium</taxon>
    </lineage>
</organism>
<reference evidence="2 3" key="1">
    <citation type="submission" date="2020-03" db="EMBL/GenBank/DDBJ databases">
        <title>Draft genome sequences of bacterial isolates from the female urobiome.</title>
        <authorList>
            <person name="Miller-Ensminger T."/>
            <person name="Wolfe A.J."/>
            <person name="Putonti C."/>
        </authorList>
    </citation>
    <scope>NUCLEOTIDE SEQUENCE [LARGE SCALE GENOMIC DNA]</scope>
    <source>
        <strain evidence="2 3">UMB8490</strain>
    </source>
</reference>
<feature type="chain" id="PRO_5042872065" description="Alpha helical Porin B" evidence="1">
    <location>
        <begin position="28"/>
        <end position="140"/>
    </location>
</feature>
<keyword evidence="1" id="KW-0732">Signal</keyword>
<feature type="signal peptide" evidence="1">
    <location>
        <begin position="1"/>
        <end position="27"/>
    </location>
</feature>
<gene>
    <name evidence="2" type="ORF">HC138_01500</name>
</gene>
<evidence type="ECO:0008006" key="4">
    <source>
        <dbReference type="Google" id="ProtNLM"/>
    </source>
</evidence>
<proteinExistence type="predicted"/>
<evidence type="ECO:0000256" key="1">
    <source>
        <dbReference type="SAM" id="SignalP"/>
    </source>
</evidence>
<accession>A0AAP6XKV7</accession>
<evidence type="ECO:0000313" key="3">
    <source>
        <dbReference type="Proteomes" id="UP000591626"/>
    </source>
</evidence>
<dbReference type="InterPro" id="IPR021114">
    <property type="entry name" value="Porin_PorB/PorC"/>
</dbReference>
<dbReference type="Proteomes" id="UP000591626">
    <property type="component" value="Unassembled WGS sequence"/>
</dbReference>